<feature type="region of interest" description="Disordered" evidence="1">
    <location>
        <begin position="33"/>
        <end position="55"/>
    </location>
</feature>
<evidence type="ECO:0000256" key="1">
    <source>
        <dbReference type="SAM" id="MobiDB-lite"/>
    </source>
</evidence>
<sequence>MLSQNQPDVNTLLHNMHAQILALTMQLADLEANPPAATPSVEKNGGSNSKFGSRQTGMHLPMTLRLQECYTVWPTWDDLKVEIEKYFKPQAERDWARQ</sequence>
<protein>
    <submittedName>
        <fullName evidence="2">Uncharacterized protein</fullName>
    </submittedName>
</protein>
<dbReference type="HOGENOM" id="CLU_2334937_0_0_1"/>
<reference evidence="2" key="1">
    <citation type="submission" date="2011-04" db="EMBL/GenBank/DDBJ databases">
        <title>Evolution of plant cell wall degrading machinery underlies the functional diversity of forest fungi.</title>
        <authorList>
            <consortium name="US DOE Joint Genome Institute (JGI-PGF)"/>
            <person name="Eastwood D.C."/>
            <person name="Floudas D."/>
            <person name="Binder M."/>
            <person name="Majcherczyk A."/>
            <person name="Schneider P."/>
            <person name="Aerts A."/>
            <person name="Asiegbu F.O."/>
            <person name="Baker S.E."/>
            <person name="Barry K."/>
            <person name="Bendiksby M."/>
            <person name="Blumentritt M."/>
            <person name="Coutinho P.M."/>
            <person name="Cullen D."/>
            <person name="Cullen D."/>
            <person name="Gathman A."/>
            <person name="Goodell B."/>
            <person name="Henrissat B."/>
            <person name="Ihrmark K."/>
            <person name="Kauserud H."/>
            <person name="Kohler A."/>
            <person name="LaButti K."/>
            <person name="Lapidus A."/>
            <person name="Lavin J.L."/>
            <person name="Lee Y.-H."/>
            <person name="Lindquist E."/>
            <person name="Lilly W."/>
            <person name="Lucas S."/>
            <person name="Morin E."/>
            <person name="Murat C."/>
            <person name="Oguiza J.A."/>
            <person name="Park J."/>
            <person name="Pisabarro A.G."/>
            <person name="Riley R."/>
            <person name="Rosling A."/>
            <person name="Salamov A."/>
            <person name="Schmidt O."/>
            <person name="Schmutz J."/>
            <person name="Skrede I."/>
            <person name="Stenlid J."/>
            <person name="Wiebenga A."/>
            <person name="Xie X."/>
            <person name="Kues U."/>
            <person name="Hibbett D.S."/>
            <person name="Hoffmeister D."/>
            <person name="Hogberg N."/>
            <person name="Martin F."/>
            <person name="Grigoriev I.V."/>
            <person name="Watkinson S.C."/>
        </authorList>
    </citation>
    <scope>NUCLEOTIDE SEQUENCE</scope>
    <source>
        <strain evidence="2">S7.9</strain>
    </source>
</reference>
<dbReference type="OrthoDB" id="2686736at2759"/>
<proteinExistence type="predicted"/>
<organism>
    <name type="scientific">Serpula lacrymans var. lacrymans (strain S7.9)</name>
    <name type="common">Dry rot fungus</name>
    <dbReference type="NCBI Taxonomy" id="578457"/>
    <lineage>
        <taxon>Eukaryota</taxon>
        <taxon>Fungi</taxon>
        <taxon>Dikarya</taxon>
        <taxon>Basidiomycota</taxon>
        <taxon>Agaricomycotina</taxon>
        <taxon>Agaricomycetes</taxon>
        <taxon>Agaricomycetidae</taxon>
        <taxon>Boletales</taxon>
        <taxon>Coniophorineae</taxon>
        <taxon>Serpulaceae</taxon>
        <taxon>Serpula</taxon>
    </lineage>
</organism>
<dbReference type="GeneID" id="18814473"/>
<feature type="compositionally biased region" description="Polar residues" evidence="1">
    <location>
        <begin position="45"/>
        <end position="55"/>
    </location>
</feature>
<dbReference type="AlphaFoldDB" id="F8NP23"/>
<evidence type="ECO:0000313" key="2">
    <source>
        <dbReference type="EMBL" id="EGO27108.1"/>
    </source>
</evidence>
<name>F8NP23_SERL9</name>
<dbReference type="RefSeq" id="XP_007315199.1">
    <property type="nucleotide sequence ID" value="XM_007315137.1"/>
</dbReference>
<dbReference type="KEGG" id="sla:SERLADRAFT_434875"/>
<gene>
    <name evidence="2" type="ORF">SERLADRAFT_434875</name>
</gene>
<dbReference type="EMBL" id="GL945431">
    <property type="protein sequence ID" value="EGO27108.1"/>
    <property type="molecule type" value="Genomic_DNA"/>
</dbReference>
<dbReference type="Proteomes" id="UP000008064">
    <property type="component" value="Unassembled WGS sequence"/>
</dbReference>
<accession>F8NP23</accession>